<reference evidence="4" key="1">
    <citation type="journal article" date="2014" name="Int. J. Syst. Evol. Microbiol.">
        <title>Complete genome sequence of Corynebacterium casei LMG S-19264T (=DSM 44701T), isolated from a smear-ripened cheese.</title>
        <authorList>
            <consortium name="US DOE Joint Genome Institute (JGI-PGF)"/>
            <person name="Walter F."/>
            <person name="Albersmeier A."/>
            <person name="Kalinowski J."/>
            <person name="Ruckert C."/>
        </authorList>
    </citation>
    <scope>NUCLEOTIDE SEQUENCE</scope>
    <source>
        <strain evidence="4">KCTC 42590</strain>
    </source>
</reference>
<comment type="caution">
    <text evidence="4">The sequence shown here is derived from an EMBL/GenBank/DDBJ whole genome shotgun (WGS) entry which is preliminary data.</text>
</comment>
<dbReference type="RefSeq" id="WP_191252356.1">
    <property type="nucleotide sequence ID" value="NZ_BNCI01000002.1"/>
</dbReference>
<evidence type="ECO:0000256" key="2">
    <source>
        <dbReference type="ARBA" id="ARBA00022946"/>
    </source>
</evidence>
<evidence type="ECO:0000313" key="5">
    <source>
        <dbReference type="Proteomes" id="UP000630923"/>
    </source>
</evidence>
<keyword evidence="3" id="KW-0143">Chaperone</keyword>
<dbReference type="AlphaFoldDB" id="A0A919E8E8"/>
<dbReference type="Pfam" id="PF07542">
    <property type="entry name" value="ATP12"/>
    <property type="match status" value="1"/>
</dbReference>
<proteinExistence type="inferred from homology"/>
<organism evidence="4 5">
    <name type="scientific">Kordiimonas sediminis</name>
    <dbReference type="NCBI Taxonomy" id="1735581"/>
    <lineage>
        <taxon>Bacteria</taxon>
        <taxon>Pseudomonadati</taxon>
        <taxon>Pseudomonadota</taxon>
        <taxon>Alphaproteobacteria</taxon>
        <taxon>Kordiimonadales</taxon>
        <taxon>Kordiimonadaceae</taxon>
        <taxon>Kordiimonas</taxon>
    </lineage>
</organism>
<dbReference type="Proteomes" id="UP000630923">
    <property type="component" value="Unassembled WGS sequence"/>
</dbReference>
<gene>
    <name evidence="4" type="ORF">GCM10017044_19130</name>
</gene>
<evidence type="ECO:0000256" key="3">
    <source>
        <dbReference type="ARBA" id="ARBA00023186"/>
    </source>
</evidence>
<evidence type="ECO:0000256" key="1">
    <source>
        <dbReference type="ARBA" id="ARBA00008231"/>
    </source>
</evidence>
<dbReference type="InterPro" id="IPR023335">
    <property type="entry name" value="ATP12_ortho_dom_sf"/>
</dbReference>
<accession>A0A919E8E8</accession>
<keyword evidence="2" id="KW-0809">Transit peptide</keyword>
<dbReference type="InterPro" id="IPR042272">
    <property type="entry name" value="ATP12_ATP_synth-F1-assembly_N"/>
</dbReference>
<name>A0A919E8E8_9PROT</name>
<dbReference type="PANTHER" id="PTHR21013:SF10">
    <property type="entry name" value="ATP SYNTHASE MITOCHONDRIAL F1 COMPLEX ASSEMBLY FACTOR 2"/>
    <property type="match status" value="1"/>
</dbReference>
<dbReference type="Gene3D" id="1.10.3580.10">
    <property type="entry name" value="ATP12 ATPase"/>
    <property type="match status" value="1"/>
</dbReference>
<dbReference type="Gene3D" id="3.30.2180.10">
    <property type="entry name" value="ATP12-like"/>
    <property type="match status" value="1"/>
</dbReference>
<evidence type="ECO:0000313" key="4">
    <source>
        <dbReference type="EMBL" id="GHF24627.1"/>
    </source>
</evidence>
<keyword evidence="5" id="KW-1185">Reference proteome</keyword>
<dbReference type="PANTHER" id="PTHR21013">
    <property type="entry name" value="ATP SYNTHASE MITOCHONDRIAL F1 COMPLEX ASSEMBLY FACTOR 2/ATP12 PROTEIN, MITOCHONDRIAL PRECURSOR"/>
    <property type="match status" value="1"/>
</dbReference>
<dbReference type="EMBL" id="BNCI01000002">
    <property type="protein sequence ID" value="GHF24627.1"/>
    <property type="molecule type" value="Genomic_DNA"/>
</dbReference>
<dbReference type="GO" id="GO:0043461">
    <property type="term" value="P:proton-transporting ATP synthase complex assembly"/>
    <property type="evidence" value="ECO:0007669"/>
    <property type="project" value="InterPro"/>
</dbReference>
<comment type="similarity">
    <text evidence="1">Belongs to the ATP12 family.</text>
</comment>
<protein>
    <submittedName>
        <fullName evidence="4">ATPase</fullName>
    </submittedName>
</protein>
<dbReference type="SUPFAM" id="SSF160909">
    <property type="entry name" value="ATP12-like"/>
    <property type="match status" value="1"/>
</dbReference>
<sequence length="232" mass="25873">MKRFYKTVIVVPADGGHKIQLDGRDIRTPKRSTVVVPSERLATAMADEWAAQEDTIKPEDMHLNRLANTAIDRVATQKDAVVDELVGYAQSDLICYRADHPKELVARQAKEWDPVLDWVRDTFGVDLKTTTGVLHVAQSDQDVQRIKTAIDALDAYEVSGLHALTTGFGSVALALACLREGRDFEACWTASRVDEDFQRDKWGADAEADAVRNALYSELKVADKYLKLLKTL</sequence>
<dbReference type="InterPro" id="IPR011419">
    <property type="entry name" value="ATP12_ATP_synth-F1-assembly"/>
</dbReference>
<reference evidence="4" key="2">
    <citation type="submission" date="2020-09" db="EMBL/GenBank/DDBJ databases">
        <authorList>
            <person name="Sun Q."/>
            <person name="Kim S."/>
        </authorList>
    </citation>
    <scope>NUCLEOTIDE SEQUENCE</scope>
    <source>
        <strain evidence="4">KCTC 42590</strain>
    </source>
</reference>